<dbReference type="InterPro" id="IPR050490">
    <property type="entry name" value="Bact_solute-bd_prot1"/>
</dbReference>
<feature type="chain" id="PRO_5039389443" evidence="1">
    <location>
        <begin position="20"/>
        <end position="541"/>
    </location>
</feature>
<keyword evidence="1" id="KW-0732">Signal</keyword>
<dbReference type="EMBL" id="DXCO01000040">
    <property type="protein sequence ID" value="HIY78717.1"/>
    <property type="molecule type" value="Genomic_DNA"/>
</dbReference>
<evidence type="ECO:0000256" key="1">
    <source>
        <dbReference type="SAM" id="SignalP"/>
    </source>
</evidence>
<accession>A0A9D1Z9X1</accession>
<protein>
    <submittedName>
        <fullName evidence="2">ABC transporter substrate-binding protein</fullName>
    </submittedName>
</protein>
<dbReference type="SUPFAM" id="SSF53850">
    <property type="entry name" value="Periplasmic binding protein-like II"/>
    <property type="match status" value="1"/>
</dbReference>
<dbReference type="Proteomes" id="UP000824135">
    <property type="component" value="Unassembled WGS sequence"/>
</dbReference>
<comment type="caution">
    <text evidence="2">The sequence shown here is derived from an EMBL/GenBank/DDBJ whole genome shotgun (WGS) entry which is preliminary data.</text>
</comment>
<reference evidence="2" key="2">
    <citation type="submission" date="2021-04" db="EMBL/GenBank/DDBJ databases">
        <authorList>
            <person name="Gilroy R."/>
        </authorList>
    </citation>
    <scope>NUCLEOTIDE SEQUENCE</scope>
    <source>
        <strain evidence="2">CHK199-9574</strain>
    </source>
</reference>
<organism evidence="2 3">
    <name type="scientific">Candidatus Borkfalkia excrementavium</name>
    <dbReference type="NCBI Taxonomy" id="2838505"/>
    <lineage>
        <taxon>Bacteria</taxon>
        <taxon>Bacillati</taxon>
        <taxon>Bacillota</taxon>
        <taxon>Clostridia</taxon>
        <taxon>Christensenellales</taxon>
        <taxon>Christensenellaceae</taxon>
        <taxon>Candidatus Borkfalkia</taxon>
    </lineage>
</organism>
<dbReference type="PROSITE" id="PS51257">
    <property type="entry name" value="PROKAR_LIPOPROTEIN"/>
    <property type="match status" value="1"/>
</dbReference>
<sequence length="541" mass="60480">MKKLICVALGVTLSVAALAGCTYQRSPDTESTLEVYAFDAGYGVDWVGEMLDLFADQDWVKEKYPNLNILQPITNDVSNFAESKLNAGERSNTIDLIFGTNLFDYAGPNGDLLDLTESVYNSPVPGETDESGKPVLWIDKAIGSYNESNRYIDTTNLSSESYYTVSWAAGMNSFVYNETILNSFGLDVPNTTDDLEEVCATIKANEGKDNGKYNEGYSFVQSREADYWSYLFPVWWAQYEGVSRYLDFWNGIDNDIYSVNIFRQQGRVKSLEVYEDLLAYSKGYLSLSSFLDEFMMAQTSFLQGHGVFHVNGDWFAKEMEQTMSDIISEEGGIDSFKTMRMPVVSALGVKLGIEDSTLSDIIDYLDGDTASLPDFESTAGYTDDAVVAAVREARTIVHSIGPNHTAVIPAYANGKDVAVDFLRFMATDIAQESYIRSTGGASLPFNYDLKEKNIELYNELHPLQQSRHDYFNAYEIYTLPSDRAFPLARYGGIKAFVTEHYYTTFSANGNQKTPGDYYDETISAWTSNKFNNALSNSGIVR</sequence>
<gene>
    <name evidence="2" type="ORF">H9728_06695</name>
</gene>
<evidence type="ECO:0000313" key="3">
    <source>
        <dbReference type="Proteomes" id="UP000824135"/>
    </source>
</evidence>
<feature type="signal peptide" evidence="1">
    <location>
        <begin position="1"/>
        <end position="19"/>
    </location>
</feature>
<dbReference type="Pfam" id="PF01547">
    <property type="entry name" value="SBP_bac_1"/>
    <property type="match status" value="1"/>
</dbReference>
<evidence type="ECO:0000313" key="2">
    <source>
        <dbReference type="EMBL" id="HIY78717.1"/>
    </source>
</evidence>
<dbReference type="AlphaFoldDB" id="A0A9D1Z9X1"/>
<dbReference type="PANTHER" id="PTHR43649">
    <property type="entry name" value="ARABINOSE-BINDING PROTEIN-RELATED"/>
    <property type="match status" value="1"/>
</dbReference>
<name>A0A9D1Z9X1_9FIRM</name>
<proteinExistence type="predicted"/>
<dbReference type="Gene3D" id="3.40.190.10">
    <property type="entry name" value="Periplasmic binding protein-like II"/>
    <property type="match status" value="1"/>
</dbReference>
<reference evidence="2" key="1">
    <citation type="journal article" date="2021" name="PeerJ">
        <title>Extensive microbial diversity within the chicken gut microbiome revealed by metagenomics and culture.</title>
        <authorList>
            <person name="Gilroy R."/>
            <person name="Ravi A."/>
            <person name="Getino M."/>
            <person name="Pursley I."/>
            <person name="Horton D.L."/>
            <person name="Alikhan N.F."/>
            <person name="Baker D."/>
            <person name="Gharbi K."/>
            <person name="Hall N."/>
            <person name="Watson M."/>
            <person name="Adriaenssens E.M."/>
            <person name="Foster-Nyarko E."/>
            <person name="Jarju S."/>
            <person name="Secka A."/>
            <person name="Antonio M."/>
            <person name="Oren A."/>
            <person name="Chaudhuri R.R."/>
            <person name="La Ragione R."/>
            <person name="Hildebrand F."/>
            <person name="Pallen M.J."/>
        </authorList>
    </citation>
    <scope>NUCLEOTIDE SEQUENCE</scope>
    <source>
        <strain evidence="2">CHK199-9574</strain>
    </source>
</reference>
<dbReference type="InterPro" id="IPR006059">
    <property type="entry name" value="SBP"/>
</dbReference>